<dbReference type="AlphaFoldDB" id="A0A318U0E2"/>
<dbReference type="EMBL" id="QJTI01000001">
    <property type="protein sequence ID" value="PYF05379.1"/>
    <property type="molecule type" value="Genomic_DNA"/>
</dbReference>
<feature type="domain" description="Enoyl-CoA hydratase/isomerase" evidence="4">
    <location>
        <begin position="23"/>
        <end position="349"/>
    </location>
</feature>
<reference evidence="5 6" key="1">
    <citation type="submission" date="2018-06" db="EMBL/GenBank/DDBJ databases">
        <title>Genomic Encyclopedia of Archaeal and Bacterial Type Strains, Phase II (KMG-II): from individual species to whole genera.</title>
        <authorList>
            <person name="Goeker M."/>
        </authorList>
    </citation>
    <scope>NUCLEOTIDE SEQUENCE [LARGE SCALE GENOMIC DNA]</scope>
    <source>
        <strain evidence="5 6">JCM 11668</strain>
    </source>
</reference>
<dbReference type="PANTHER" id="PTHR43176:SF3">
    <property type="entry name" value="3-HYDROXYISOBUTYRYL-COA HYDROLASE, MITOCHONDRIAL"/>
    <property type="match status" value="1"/>
</dbReference>
<dbReference type="SUPFAM" id="SSF52096">
    <property type="entry name" value="ClpP/crotonase"/>
    <property type="match status" value="1"/>
</dbReference>
<evidence type="ECO:0000313" key="5">
    <source>
        <dbReference type="EMBL" id="PYF05379.1"/>
    </source>
</evidence>
<sequence>MSETITVDQAEGDLIARREGAAGVLRLNRPKAINALTLEMTRVIEGAMASFAADPEVALVLIEGAGERGLCAGGDIVGLYHSARQGGDLGPVFWREEYIVNANIAKYPKPYVAFMDGLVMGGGVGLSAHGSHRIVTDRTKIAMPEVGIGFFPDVGGTWLLSRAPGEVGTYFGLTGEIMNGSDAIYAGFADALVPAANWPELRAALTAAPANASAQQVRDIIGRFAVTTEPGTARRHRAAIDRLFAHDSIEAIAAALEADGSEFAQGALKALRSKSPTSLKVTLRLLRQARQAPSLEACLIHEYRAALQVFASAEFIEGVRAAVIDKDRQPKWQPARIEDVDDEIVGRYFAHRGANELTFPT</sequence>
<dbReference type="RefSeq" id="WP_110779256.1">
    <property type="nucleotide sequence ID" value="NZ_QJTI01000001.1"/>
</dbReference>
<keyword evidence="3" id="KW-0378">Hydrolase</keyword>
<comment type="catalytic activity">
    <reaction evidence="1">
        <text>3-hydroxy-2-methylpropanoyl-CoA + H2O = 3-hydroxy-2-methylpropanoate + CoA + H(+)</text>
        <dbReference type="Rhea" id="RHEA:20888"/>
        <dbReference type="ChEBI" id="CHEBI:11805"/>
        <dbReference type="ChEBI" id="CHEBI:15377"/>
        <dbReference type="ChEBI" id="CHEBI:15378"/>
        <dbReference type="ChEBI" id="CHEBI:57287"/>
        <dbReference type="ChEBI" id="CHEBI:57340"/>
        <dbReference type="EC" id="3.1.2.4"/>
    </reaction>
</comment>
<organism evidence="5 6">
    <name type="scientific">Rhodopseudomonas faecalis</name>
    <dbReference type="NCBI Taxonomy" id="99655"/>
    <lineage>
        <taxon>Bacteria</taxon>
        <taxon>Pseudomonadati</taxon>
        <taxon>Pseudomonadota</taxon>
        <taxon>Alphaproteobacteria</taxon>
        <taxon>Hyphomicrobiales</taxon>
        <taxon>Nitrobacteraceae</taxon>
        <taxon>Rhodopseudomonas</taxon>
    </lineage>
</organism>
<evidence type="ECO:0000313" key="6">
    <source>
        <dbReference type="Proteomes" id="UP000248148"/>
    </source>
</evidence>
<comment type="caution">
    <text evidence="5">The sequence shown here is derived from an EMBL/GenBank/DDBJ whole genome shotgun (WGS) entry which is preliminary data.</text>
</comment>
<dbReference type="Pfam" id="PF16113">
    <property type="entry name" value="ECH_2"/>
    <property type="match status" value="1"/>
</dbReference>
<dbReference type="GO" id="GO:0006574">
    <property type="term" value="P:L-valine catabolic process"/>
    <property type="evidence" value="ECO:0007669"/>
    <property type="project" value="TreeGrafter"/>
</dbReference>
<dbReference type="EC" id="3.1.2.4" evidence="2"/>
<keyword evidence="6" id="KW-1185">Reference proteome</keyword>
<dbReference type="InterPro" id="IPR045004">
    <property type="entry name" value="ECH_dom"/>
</dbReference>
<dbReference type="PANTHER" id="PTHR43176">
    <property type="entry name" value="3-HYDROXYISOBUTYRYL-COA HYDROLASE-RELATED"/>
    <property type="match status" value="1"/>
</dbReference>
<dbReference type="NCBIfam" id="NF004127">
    <property type="entry name" value="PRK05617.1"/>
    <property type="match status" value="1"/>
</dbReference>
<dbReference type="OrthoDB" id="9790967at2"/>
<evidence type="ECO:0000259" key="4">
    <source>
        <dbReference type="Pfam" id="PF16113"/>
    </source>
</evidence>
<evidence type="ECO:0000256" key="3">
    <source>
        <dbReference type="ARBA" id="ARBA00022801"/>
    </source>
</evidence>
<dbReference type="GO" id="GO:0003860">
    <property type="term" value="F:3-hydroxyisobutyryl-CoA hydrolase activity"/>
    <property type="evidence" value="ECO:0007669"/>
    <property type="project" value="UniProtKB-EC"/>
</dbReference>
<dbReference type="InterPro" id="IPR032259">
    <property type="entry name" value="HIBYL-CoA-H"/>
</dbReference>
<evidence type="ECO:0000256" key="2">
    <source>
        <dbReference type="ARBA" id="ARBA00011915"/>
    </source>
</evidence>
<dbReference type="InterPro" id="IPR029045">
    <property type="entry name" value="ClpP/crotonase-like_dom_sf"/>
</dbReference>
<accession>A0A318U0E2</accession>
<dbReference type="Gene3D" id="3.90.226.10">
    <property type="entry name" value="2-enoyl-CoA Hydratase, Chain A, domain 1"/>
    <property type="match status" value="1"/>
</dbReference>
<name>A0A318U0E2_9BRAD</name>
<dbReference type="CDD" id="cd06558">
    <property type="entry name" value="crotonase-like"/>
    <property type="match status" value="1"/>
</dbReference>
<protein>
    <recommendedName>
        <fullName evidence="2">3-hydroxyisobutyryl-CoA hydrolase</fullName>
        <ecNumber evidence="2">3.1.2.4</ecNumber>
    </recommendedName>
</protein>
<dbReference type="GO" id="GO:0005829">
    <property type="term" value="C:cytosol"/>
    <property type="evidence" value="ECO:0007669"/>
    <property type="project" value="TreeGrafter"/>
</dbReference>
<evidence type="ECO:0000256" key="1">
    <source>
        <dbReference type="ARBA" id="ARBA00001709"/>
    </source>
</evidence>
<dbReference type="Proteomes" id="UP000248148">
    <property type="component" value="Unassembled WGS sequence"/>
</dbReference>
<gene>
    <name evidence="5" type="ORF">BJ122_101118</name>
</gene>
<proteinExistence type="predicted"/>